<comment type="caution">
    <text evidence="1">The sequence shown here is derived from an EMBL/GenBank/DDBJ whole genome shotgun (WGS) entry which is preliminary data.</text>
</comment>
<protein>
    <submittedName>
        <fullName evidence="1">Uncharacterized protein</fullName>
    </submittedName>
</protein>
<feature type="non-terminal residue" evidence="1">
    <location>
        <position position="1"/>
    </location>
</feature>
<sequence>MEIRGVISLETTIGVGSNAKTITMKFTVINTRTSYNIILGHLALNRLRAISSIAHLYMKYPVGGQVHFLDLDPRLDQEDIRPQPREDLKDVQIGLGPRPIIRQNLGDPLMCDESQLFDARKTTKNELINVKVEEQLIRVLTKN</sequence>
<name>A0A371HSB0_MUCPR</name>
<reference evidence="1" key="1">
    <citation type="submission" date="2018-05" db="EMBL/GenBank/DDBJ databases">
        <title>Draft genome of Mucuna pruriens seed.</title>
        <authorList>
            <person name="Nnadi N.E."/>
            <person name="Vos R."/>
            <person name="Hasami M.H."/>
            <person name="Devisetty U.K."/>
            <person name="Aguiy J.C."/>
        </authorList>
    </citation>
    <scope>NUCLEOTIDE SEQUENCE [LARGE SCALE GENOMIC DNA]</scope>
    <source>
        <strain evidence="1">JCA_2017</strain>
    </source>
</reference>
<dbReference type="OrthoDB" id="1937476at2759"/>
<dbReference type="EMBL" id="QJKJ01001834">
    <property type="protein sequence ID" value="RDY05678.1"/>
    <property type="molecule type" value="Genomic_DNA"/>
</dbReference>
<dbReference type="Proteomes" id="UP000257109">
    <property type="component" value="Unassembled WGS sequence"/>
</dbReference>
<proteinExistence type="predicted"/>
<keyword evidence="2" id="KW-1185">Reference proteome</keyword>
<dbReference type="AlphaFoldDB" id="A0A371HSB0"/>
<accession>A0A371HSB0</accession>
<organism evidence="1 2">
    <name type="scientific">Mucuna pruriens</name>
    <name type="common">Velvet bean</name>
    <name type="synonym">Dolichos pruriens</name>
    <dbReference type="NCBI Taxonomy" id="157652"/>
    <lineage>
        <taxon>Eukaryota</taxon>
        <taxon>Viridiplantae</taxon>
        <taxon>Streptophyta</taxon>
        <taxon>Embryophyta</taxon>
        <taxon>Tracheophyta</taxon>
        <taxon>Spermatophyta</taxon>
        <taxon>Magnoliopsida</taxon>
        <taxon>eudicotyledons</taxon>
        <taxon>Gunneridae</taxon>
        <taxon>Pentapetalae</taxon>
        <taxon>rosids</taxon>
        <taxon>fabids</taxon>
        <taxon>Fabales</taxon>
        <taxon>Fabaceae</taxon>
        <taxon>Papilionoideae</taxon>
        <taxon>50 kb inversion clade</taxon>
        <taxon>NPAAA clade</taxon>
        <taxon>indigoferoid/millettioid clade</taxon>
        <taxon>Phaseoleae</taxon>
        <taxon>Mucuna</taxon>
    </lineage>
</organism>
<gene>
    <name evidence="1" type="ORF">CR513_10464</name>
</gene>
<evidence type="ECO:0000313" key="2">
    <source>
        <dbReference type="Proteomes" id="UP000257109"/>
    </source>
</evidence>
<evidence type="ECO:0000313" key="1">
    <source>
        <dbReference type="EMBL" id="RDY05678.1"/>
    </source>
</evidence>